<evidence type="ECO:0000313" key="1">
    <source>
        <dbReference type="EMBL" id="EIC20483.1"/>
    </source>
</evidence>
<name>H8Z576_9GAMM</name>
<reference evidence="1 2" key="2">
    <citation type="submission" date="2011-11" db="EMBL/GenBank/DDBJ databases">
        <authorList>
            <consortium name="US DOE Joint Genome Institute"/>
            <person name="Lucas S."/>
            <person name="Han J."/>
            <person name="Lapidus A."/>
            <person name="Cheng J.-F."/>
            <person name="Goodwin L."/>
            <person name="Pitluck S."/>
            <person name="Peters L."/>
            <person name="Ovchinnikova G."/>
            <person name="Zhang X."/>
            <person name="Detter J.C."/>
            <person name="Han C."/>
            <person name="Tapia R."/>
            <person name="Land M."/>
            <person name="Hauser L."/>
            <person name="Kyrpides N."/>
            <person name="Ivanova N."/>
            <person name="Pagani I."/>
            <person name="Vogl K."/>
            <person name="Liu Z."/>
            <person name="Overmann J."/>
            <person name="Frigaard N.-U."/>
            <person name="Bryant D."/>
            <person name="Woyke T."/>
        </authorList>
    </citation>
    <scope>NUCLEOTIDE SEQUENCE [LARGE SCALE GENOMIC DNA]</scope>
    <source>
        <strain evidence="1 2">970</strain>
    </source>
</reference>
<proteinExistence type="predicted"/>
<evidence type="ECO:0000313" key="2">
    <source>
        <dbReference type="Proteomes" id="UP000002964"/>
    </source>
</evidence>
<gene>
    <name evidence="1" type="ORF">Thi970DRAFT_04120</name>
</gene>
<protein>
    <submittedName>
        <fullName evidence="1">Uncharacterized protein</fullName>
    </submittedName>
</protein>
<sequence>MLTTIARLFRASNANPFRPASTPPTAESAPQLTPKCGGHLVLSLIAGLLLAQPAIADDGLSGERMANAMARMMEAFGFGASGDSSRANPGQAMPGMINPQTNGWSSAWTGGFGDPVREFGLPQPLQALGSKLGAWQPTALDGVWEGRGGGLLIVRNYRFRLYQPNAGYIDGLIQARGQRIALYNPATKSARPYEFALQGGRLALRDAEGRLILYRRLWLEKDLPGDPFNQQAPAADLMK</sequence>
<dbReference type="HOGENOM" id="CLU_101403_0_0_6"/>
<dbReference type="STRING" id="631362.Thi970DRAFT_04120"/>
<dbReference type="AlphaFoldDB" id="H8Z576"/>
<dbReference type="eggNOG" id="ENOG5032TTU">
    <property type="taxonomic scope" value="Bacteria"/>
</dbReference>
<accession>H8Z576</accession>
<organism evidence="1 2">
    <name type="scientific">Thiorhodovibrio frisius</name>
    <dbReference type="NCBI Taxonomy" id="631362"/>
    <lineage>
        <taxon>Bacteria</taxon>
        <taxon>Pseudomonadati</taxon>
        <taxon>Pseudomonadota</taxon>
        <taxon>Gammaproteobacteria</taxon>
        <taxon>Chromatiales</taxon>
        <taxon>Chromatiaceae</taxon>
        <taxon>Thiorhodovibrio</taxon>
    </lineage>
</organism>
<dbReference type="Proteomes" id="UP000002964">
    <property type="component" value="Unassembled WGS sequence"/>
</dbReference>
<dbReference type="EMBL" id="JH603170">
    <property type="protein sequence ID" value="EIC20483.1"/>
    <property type="molecule type" value="Genomic_DNA"/>
</dbReference>
<reference evidence="2" key="1">
    <citation type="submission" date="2011-06" db="EMBL/GenBank/DDBJ databases">
        <authorList>
            <consortium name="US DOE Joint Genome Institute (JGI-PGF)"/>
            <person name="Lucas S."/>
            <person name="Han J."/>
            <person name="Lapidus A."/>
            <person name="Cheng J.-F."/>
            <person name="Goodwin L."/>
            <person name="Pitluck S."/>
            <person name="Peters L."/>
            <person name="Land M.L."/>
            <person name="Hauser L."/>
            <person name="Vogl K."/>
            <person name="Liu Z."/>
            <person name="Overmann J."/>
            <person name="Frigaard N.-U."/>
            <person name="Bryant D.A."/>
            <person name="Woyke T.J."/>
        </authorList>
    </citation>
    <scope>NUCLEOTIDE SEQUENCE [LARGE SCALE GENOMIC DNA]</scope>
    <source>
        <strain evidence="2">970</strain>
    </source>
</reference>
<keyword evidence="2" id="KW-1185">Reference proteome</keyword>